<keyword evidence="4" id="KW-1185">Reference proteome</keyword>
<dbReference type="InterPro" id="IPR029058">
    <property type="entry name" value="AB_hydrolase_fold"/>
</dbReference>
<evidence type="ECO:0000313" key="4">
    <source>
        <dbReference type="Proteomes" id="UP000035065"/>
    </source>
</evidence>
<dbReference type="OrthoDB" id="4774619at2"/>
<feature type="domain" description="PE-PPE" evidence="2">
    <location>
        <begin position="48"/>
        <end position="111"/>
    </location>
</feature>
<organism evidence="3 4">
    <name type="scientific">Gordonia neofelifaecis NRRL B-59395</name>
    <dbReference type="NCBI Taxonomy" id="644548"/>
    <lineage>
        <taxon>Bacteria</taxon>
        <taxon>Bacillati</taxon>
        <taxon>Actinomycetota</taxon>
        <taxon>Actinomycetes</taxon>
        <taxon>Mycobacteriales</taxon>
        <taxon>Gordoniaceae</taxon>
        <taxon>Gordonia</taxon>
    </lineage>
</organism>
<reference evidence="3 4" key="1">
    <citation type="journal article" date="2011" name="J. Bacteriol.">
        <title>Draft Genome Sequence of Gordonia neofelifaecis NRRL B-59395, a Cholesterol-Degrading Actinomycete.</title>
        <authorList>
            <person name="Ge F."/>
            <person name="Li W."/>
            <person name="Chen G."/>
            <person name="Liu Y."/>
            <person name="Zhang G."/>
            <person name="Yong B."/>
            <person name="Wang Q."/>
            <person name="Wang N."/>
            <person name="Huang Z."/>
            <person name="Li W."/>
            <person name="Wang J."/>
            <person name="Wu C."/>
            <person name="Xie Q."/>
            <person name="Liu G."/>
        </authorList>
    </citation>
    <scope>NUCLEOTIDE SEQUENCE [LARGE SCALE GENOMIC DNA]</scope>
    <source>
        <strain evidence="3 4">NRRL B-59395</strain>
    </source>
</reference>
<dbReference type="AlphaFoldDB" id="F1YI40"/>
<dbReference type="GO" id="GO:0016787">
    <property type="term" value="F:hydrolase activity"/>
    <property type="evidence" value="ECO:0007669"/>
    <property type="project" value="UniProtKB-KW"/>
</dbReference>
<dbReference type="eggNOG" id="COG0400">
    <property type="taxonomic scope" value="Bacteria"/>
</dbReference>
<keyword evidence="1" id="KW-0378">Hydrolase</keyword>
<dbReference type="RefSeq" id="WP_009678793.1">
    <property type="nucleotide sequence ID" value="NZ_AEUD01000005.1"/>
</dbReference>
<comment type="caution">
    <text evidence="3">The sequence shown here is derived from an EMBL/GenBank/DDBJ whole genome shotgun (WGS) entry which is preliminary data.</text>
</comment>
<dbReference type="Proteomes" id="UP000035065">
    <property type="component" value="Unassembled WGS sequence"/>
</dbReference>
<dbReference type="InterPro" id="IPR013228">
    <property type="entry name" value="PE-PPE_C"/>
</dbReference>
<dbReference type="InterPro" id="IPR000675">
    <property type="entry name" value="Cutinase/axe"/>
</dbReference>
<dbReference type="STRING" id="644548.SCNU_07773"/>
<dbReference type="EMBL" id="AEUD01000005">
    <property type="protein sequence ID" value="EGD55594.1"/>
    <property type="molecule type" value="Genomic_DNA"/>
</dbReference>
<accession>F1YI40</accession>
<evidence type="ECO:0000313" key="3">
    <source>
        <dbReference type="EMBL" id="EGD55594.1"/>
    </source>
</evidence>
<gene>
    <name evidence="3" type="ORF">SCNU_07773</name>
</gene>
<sequence length="301" mass="32401">MLEDMSATQKFRVLVVGGTGESFDGDARTEVTGLLRAVTDRLDERFDARWVGYPASYGPAPTHHGVSYVRSVSAGVVNLSSAIAESDLPVMLIGYSQGAAVIRTLLAHPASFRLLNRIVAVGFVADPNQPRGAVDGCSGWGVAGPGADLPDGLPAYWVGASSDMICNASDDSLIRDIADLTDSLSLADTRRWIADAVARVMSRQMQNADATRFTPAQWRRDVGRLRTAVREVRGYLPASVEVGRWRVPNPLGGRHVSYATEPYRRAPLTDPDSTGCETLAHWLQLQATMGELSHSCESTGC</sequence>
<dbReference type="Gene3D" id="3.40.50.1820">
    <property type="entry name" value="alpha/beta hydrolase"/>
    <property type="match status" value="1"/>
</dbReference>
<name>F1YI40_9ACTN</name>
<evidence type="ECO:0000259" key="2">
    <source>
        <dbReference type="Pfam" id="PF08237"/>
    </source>
</evidence>
<evidence type="ECO:0000256" key="1">
    <source>
        <dbReference type="ARBA" id="ARBA00022801"/>
    </source>
</evidence>
<dbReference type="SUPFAM" id="SSF53474">
    <property type="entry name" value="alpha/beta-Hydrolases"/>
    <property type="match status" value="1"/>
</dbReference>
<dbReference type="Pfam" id="PF08237">
    <property type="entry name" value="PE-PPE"/>
    <property type="match status" value="1"/>
</dbReference>
<protein>
    <recommendedName>
        <fullName evidence="2">PE-PPE domain-containing protein</fullName>
    </recommendedName>
</protein>
<proteinExistence type="predicted"/>
<dbReference type="SMART" id="SM01110">
    <property type="entry name" value="Cutinase"/>
    <property type="match status" value="1"/>
</dbReference>